<gene>
    <name evidence="2" type="ORF">AgrTiChry5_184</name>
</gene>
<protein>
    <submittedName>
        <fullName evidence="2">Uncharacterized protein</fullName>
    </submittedName>
</protein>
<organism evidence="2">
    <name type="scientific">Agrobacterium tumefaciens</name>
    <dbReference type="NCBI Taxonomy" id="358"/>
    <lineage>
        <taxon>Bacteria</taxon>
        <taxon>Pseudomonadati</taxon>
        <taxon>Pseudomonadota</taxon>
        <taxon>Alphaproteobacteria</taxon>
        <taxon>Hyphomicrobiales</taxon>
        <taxon>Rhizobiaceae</taxon>
        <taxon>Rhizobium/Agrobacterium group</taxon>
        <taxon>Agrobacterium</taxon>
        <taxon>Agrobacterium tumefaciens complex</taxon>
    </lineage>
</organism>
<keyword evidence="2" id="KW-0614">Plasmid</keyword>
<dbReference type="EMBL" id="KX388536">
    <property type="protein sequence ID" value="ARU12594.1"/>
    <property type="molecule type" value="Genomic_DNA"/>
</dbReference>
<feature type="region of interest" description="Disordered" evidence="1">
    <location>
        <begin position="105"/>
        <end position="128"/>
    </location>
</feature>
<sequence>MEREGCGMISSIDHHVELRRMEDACRQTRHQIGMIERQIIRKMTALIPSLGARKPRNRRGRPHEPDAFLNRYRTNLAAITAERQPEIDALSRKLARQEAAIASLRARTALPGNAGQTAPQASGDVRRL</sequence>
<name>A0A2P0QJY9_AGRTU</name>
<accession>A0A2P0QJY9</accession>
<dbReference type="AlphaFoldDB" id="A0A2P0QJY9"/>
<reference evidence="2" key="1">
    <citation type="journal article" date="2018" name="Plasmid">
        <title>Complete sequence of the tumor-inducing plasmid pTiChry5 from the hypervirulent Agrobacterium tumefaciens strain Chry5.</title>
        <authorList>
            <person name="Shao S."/>
            <person name="Zhang X."/>
            <person name="van Heusden G.P.H."/>
            <person name="Hooykaas P.J."/>
        </authorList>
    </citation>
    <scope>NUCLEOTIDE SEQUENCE</scope>
    <source>
        <strain evidence="2">Chry5</strain>
        <plasmid evidence="2">pTiChry5</plasmid>
    </source>
</reference>
<geneLocation type="plasmid" evidence="2">
    <name>pTiChry5</name>
</geneLocation>
<evidence type="ECO:0000313" key="2">
    <source>
        <dbReference type="EMBL" id="ARU12594.1"/>
    </source>
</evidence>
<evidence type="ECO:0000256" key="1">
    <source>
        <dbReference type="SAM" id="MobiDB-lite"/>
    </source>
</evidence>
<proteinExistence type="predicted"/>